<dbReference type="EMBL" id="VBAN01000331">
    <property type="protein sequence ID" value="TMI79386.1"/>
    <property type="molecule type" value="Genomic_DNA"/>
</dbReference>
<dbReference type="AlphaFoldDB" id="A0A537J8I1"/>
<feature type="chain" id="PRO_5021907157" evidence="2">
    <location>
        <begin position="23"/>
        <end position="68"/>
    </location>
</feature>
<accession>A0A537J8I1</accession>
<protein>
    <submittedName>
        <fullName evidence="3">Uncharacterized protein</fullName>
    </submittedName>
</protein>
<proteinExistence type="predicted"/>
<reference evidence="3 4" key="1">
    <citation type="journal article" date="2019" name="Nat. Microbiol.">
        <title>Mediterranean grassland soil C-N compound turnover is dependent on rainfall and depth, and is mediated by genomically divergent microorganisms.</title>
        <authorList>
            <person name="Diamond S."/>
            <person name="Andeer P.F."/>
            <person name="Li Z."/>
            <person name="Crits-Christoph A."/>
            <person name="Burstein D."/>
            <person name="Anantharaman K."/>
            <person name="Lane K.R."/>
            <person name="Thomas B.C."/>
            <person name="Pan C."/>
            <person name="Northen T.R."/>
            <person name="Banfield J.F."/>
        </authorList>
    </citation>
    <scope>NUCLEOTIDE SEQUENCE [LARGE SCALE GENOMIC DNA]</scope>
    <source>
        <strain evidence="3">NP_6</strain>
    </source>
</reference>
<comment type="caution">
    <text evidence="3">The sequence shown here is derived from an EMBL/GenBank/DDBJ whole genome shotgun (WGS) entry which is preliminary data.</text>
</comment>
<feature type="region of interest" description="Disordered" evidence="1">
    <location>
        <begin position="42"/>
        <end position="68"/>
    </location>
</feature>
<evidence type="ECO:0000313" key="3">
    <source>
        <dbReference type="EMBL" id="TMI79386.1"/>
    </source>
</evidence>
<feature type="signal peptide" evidence="2">
    <location>
        <begin position="1"/>
        <end position="22"/>
    </location>
</feature>
<evidence type="ECO:0000256" key="1">
    <source>
        <dbReference type="SAM" id="MobiDB-lite"/>
    </source>
</evidence>
<sequence>MIKTRPLSAALFAALTAAVVLAGTAALLAGSPAARANRLEPPQGTVAQMPPMPSYGGPGAIPDQTIWV</sequence>
<feature type="non-terminal residue" evidence="3">
    <location>
        <position position="68"/>
    </location>
</feature>
<evidence type="ECO:0000256" key="2">
    <source>
        <dbReference type="SAM" id="SignalP"/>
    </source>
</evidence>
<gene>
    <name evidence="3" type="ORF">E6H03_10350</name>
</gene>
<keyword evidence="2" id="KW-0732">Signal</keyword>
<dbReference type="Proteomes" id="UP000318093">
    <property type="component" value="Unassembled WGS sequence"/>
</dbReference>
<name>A0A537J8I1_9BACT</name>
<evidence type="ECO:0000313" key="4">
    <source>
        <dbReference type="Proteomes" id="UP000318093"/>
    </source>
</evidence>
<organism evidence="3 4">
    <name type="scientific">Candidatus Segetimicrobium genomatis</name>
    <dbReference type="NCBI Taxonomy" id="2569760"/>
    <lineage>
        <taxon>Bacteria</taxon>
        <taxon>Bacillati</taxon>
        <taxon>Candidatus Sysuimicrobiota</taxon>
        <taxon>Candidatus Sysuimicrobiia</taxon>
        <taxon>Candidatus Sysuimicrobiales</taxon>
        <taxon>Candidatus Segetimicrobiaceae</taxon>
        <taxon>Candidatus Segetimicrobium</taxon>
    </lineage>
</organism>